<dbReference type="Proteomes" id="UP000886335">
    <property type="component" value="Unassembled WGS sequence"/>
</dbReference>
<dbReference type="EMBL" id="DSBW01000015">
    <property type="protein sequence ID" value="HED30225.1"/>
    <property type="molecule type" value="Genomic_DNA"/>
</dbReference>
<reference evidence="1" key="1">
    <citation type="journal article" date="2020" name="mSystems">
        <title>Genome- and Community-Level Interaction Insights into Carbon Utilization and Element Cycling Functions of Hydrothermarchaeota in Hydrothermal Sediment.</title>
        <authorList>
            <person name="Zhou Z."/>
            <person name="Liu Y."/>
            <person name="Xu W."/>
            <person name="Pan J."/>
            <person name="Luo Z.H."/>
            <person name="Li M."/>
        </authorList>
    </citation>
    <scope>NUCLEOTIDE SEQUENCE [LARGE SCALE GENOMIC DNA]</scope>
    <source>
        <strain evidence="1">SpSt-1181</strain>
    </source>
</reference>
<accession>A0A831SQH9</accession>
<organism evidence="1">
    <name type="scientific">Prosthecochloris aestuarii</name>
    <dbReference type="NCBI Taxonomy" id="1102"/>
    <lineage>
        <taxon>Bacteria</taxon>
        <taxon>Pseudomonadati</taxon>
        <taxon>Chlorobiota</taxon>
        <taxon>Chlorobiia</taxon>
        <taxon>Chlorobiales</taxon>
        <taxon>Chlorobiaceae</taxon>
        <taxon>Prosthecochloris</taxon>
    </lineage>
</organism>
<gene>
    <name evidence="1" type="ORF">ENN50_00730</name>
</gene>
<proteinExistence type="predicted"/>
<sequence length="197" mass="22473">MENHSPAKLMLTCLALLRFPFSPSVPYETLCTTTLSVSAGRMRRKLVPAMLVSCFLWLPSSKLFAEEPLVVSDPFMEMKYDYSPELVYDLYLAPGQPLEIMLQPGENIEHIDFEKNCNRWRIINISGDIGGVERHHLLVSTYCSDGDKKPMIVRTDLRTYRLLLHCSRDASLGSVSWAYPGEEYNTYNSRQRSARSG</sequence>
<dbReference type="InterPro" id="IPR010258">
    <property type="entry name" value="Conjugal_tfr_TrbG/VirB9/CagX"/>
</dbReference>
<dbReference type="Pfam" id="PF03524">
    <property type="entry name" value="CagX"/>
    <property type="match status" value="1"/>
</dbReference>
<protein>
    <recommendedName>
        <fullName evidence="2">Conjugal transfer protein TrbG/VirB9/CagX</fullName>
    </recommendedName>
</protein>
<name>A0A831SQH9_PROAE</name>
<comment type="caution">
    <text evidence="1">The sequence shown here is derived from an EMBL/GenBank/DDBJ whole genome shotgun (WGS) entry which is preliminary data.</text>
</comment>
<evidence type="ECO:0008006" key="2">
    <source>
        <dbReference type="Google" id="ProtNLM"/>
    </source>
</evidence>
<dbReference type="AlphaFoldDB" id="A0A831SQH9"/>
<evidence type="ECO:0000313" key="1">
    <source>
        <dbReference type="EMBL" id="HED30225.1"/>
    </source>
</evidence>